<dbReference type="Pfam" id="PF11776">
    <property type="entry name" value="RcnB"/>
    <property type="match status" value="1"/>
</dbReference>
<keyword evidence="2" id="KW-0732">Signal</keyword>
<evidence type="ECO:0000256" key="1">
    <source>
        <dbReference type="SAM" id="MobiDB-lite"/>
    </source>
</evidence>
<feature type="compositionally biased region" description="Basic and acidic residues" evidence="1">
    <location>
        <begin position="69"/>
        <end position="84"/>
    </location>
</feature>
<reference evidence="3 4" key="1">
    <citation type="submission" date="2017-06" db="EMBL/GenBank/DDBJ databases">
        <authorList>
            <person name="Kim H.J."/>
            <person name="Triplett B.A."/>
        </authorList>
    </citation>
    <scope>NUCLEOTIDE SEQUENCE [LARGE SCALE GENOMIC DNA]</scope>
    <source>
        <strain evidence="3 4">DS15</strain>
    </source>
</reference>
<gene>
    <name evidence="3" type="ORF">SAMN06295955_101435</name>
</gene>
<dbReference type="InterPro" id="IPR024572">
    <property type="entry name" value="RcnB"/>
</dbReference>
<evidence type="ECO:0000256" key="2">
    <source>
        <dbReference type="SAM" id="SignalP"/>
    </source>
</evidence>
<sequence>MKKMFGGLLMAATILTPLGPAFARPDSPAHSAQRGDRGHRGSGASHQQRSPQRSEARSRPASRPHYQQRRVERPQAQRNVERRAVSRPQSTSAYRGRGERAGNDGRHGGYDRNRSQREQWNRNDRGRGDSRNWNRDDRGHNNDRDRYDRRNWNRNDRNHNDSRNWNRNDRRNDYRWDRNRNDYRYRGDRSRGWNRDWRHDRRYDWRSYRNVHRSYYRLPRYYSPYPHYGYRRFSIGFTLGSLFYGQRYWINDPWYYRLPPAYGNYRWVRYYDDALLVDIYSGRVVDVIYDFFW</sequence>
<dbReference type="Gene3D" id="3.10.450.160">
    <property type="entry name" value="inner membrane protein cigr"/>
    <property type="match status" value="1"/>
</dbReference>
<evidence type="ECO:0000313" key="3">
    <source>
        <dbReference type="EMBL" id="SNS35810.1"/>
    </source>
</evidence>
<feature type="signal peptide" evidence="2">
    <location>
        <begin position="1"/>
        <end position="23"/>
    </location>
</feature>
<dbReference type="RefSeq" id="WP_245836464.1">
    <property type="nucleotide sequence ID" value="NZ_FZPA01000001.1"/>
</dbReference>
<dbReference type="AlphaFoldDB" id="A0A239DTI3"/>
<feature type="region of interest" description="Disordered" evidence="1">
    <location>
        <begin position="22"/>
        <end position="165"/>
    </location>
</feature>
<name>A0A239DTI3_9SPHN</name>
<dbReference type="Proteomes" id="UP000198339">
    <property type="component" value="Unassembled WGS sequence"/>
</dbReference>
<accession>A0A239DTI3</accession>
<keyword evidence="4" id="KW-1185">Reference proteome</keyword>
<feature type="chain" id="PRO_5012760193" evidence="2">
    <location>
        <begin position="24"/>
        <end position="293"/>
    </location>
</feature>
<evidence type="ECO:0000313" key="4">
    <source>
        <dbReference type="Proteomes" id="UP000198339"/>
    </source>
</evidence>
<proteinExistence type="predicted"/>
<organism evidence="3 4">
    <name type="scientific">Sphingopyxis indica</name>
    <dbReference type="NCBI Taxonomy" id="436663"/>
    <lineage>
        <taxon>Bacteria</taxon>
        <taxon>Pseudomonadati</taxon>
        <taxon>Pseudomonadota</taxon>
        <taxon>Alphaproteobacteria</taxon>
        <taxon>Sphingomonadales</taxon>
        <taxon>Sphingomonadaceae</taxon>
        <taxon>Sphingopyxis</taxon>
    </lineage>
</organism>
<protein>
    <submittedName>
        <fullName evidence="3">Nickel/cobalt transporter regulator</fullName>
    </submittedName>
</protein>
<dbReference type="EMBL" id="FZPA01000001">
    <property type="protein sequence ID" value="SNS35810.1"/>
    <property type="molecule type" value="Genomic_DNA"/>
</dbReference>
<feature type="compositionally biased region" description="Basic and acidic residues" evidence="1">
    <location>
        <begin position="96"/>
        <end position="165"/>
    </location>
</feature>